<proteinExistence type="inferred from homology"/>
<dbReference type="InterPro" id="IPR036390">
    <property type="entry name" value="WH_DNA-bd_sf"/>
</dbReference>
<keyword evidence="2" id="KW-0805">Transcription regulation</keyword>
<dbReference type="GO" id="GO:0003700">
    <property type="term" value="F:DNA-binding transcription factor activity"/>
    <property type="evidence" value="ECO:0007669"/>
    <property type="project" value="InterPro"/>
</dbReference>
<evidence type="ECO:0000256" key="1">
    <source>
        <dbReference type="ARBA" id="ARBA00009437"/>
    </source>
</evidence>
<keyword evidence="7" id="KW-1185">Reference proteome</keyword>
<dbReference type="RefSeq" id="WP_008911808.1">
    <property type="nucleotide sequence ID" value="NZ_KB233222.1"/>
</dbReference>
<dbReference type="OrthoDB" id="9815676at2"/>
<gene>
    <name evidence="6" type="ORF">OOA_08961</name>
</gene>
<dbReference type="Gene3D" id="1.10.10.10">
    <property type="entry name" value="Winged helix-like DNA-binding domain superfamily/Winged helix DNA-binding domain"/>
    <property type="match status" value="1"/>
</dbReference>
<dbReference type="GO" id="GO:0006351">
    <property type="term" value="P:DNA-templated transcription"/>
    <property type="evidence" value="ECO:0007669"/>
    <property type="project" value="TreeGrafter"/>
</dbReference>
<evidence type="ECO:0000259" key="5">
    <source>
        <dbReference type="PROSITE" id="PS50931"/>
    </source>
</evidence>
<dbReference type="InterPro" id="IPR005119">
    <property type="entry name" value="LysR_subst-bd"/>
</dbReference>
<sequence length="296" mass="33349">MDRLTSMAVFIKAAELGSFAATAKALDISPQMVAKHVMYLENRLRTSLLNRTTRRQKLTEIGRNYYERCKIILSEVELADSMAQDMRMQPKGLLRVTAPVIFGSSSLAPLVSRYLKQYPEVEIELILTDRRIDPHEEGFEVLFRNGEVKNSNLIAVPLKPARIIACASPTYLNIHGVPKIPSHLAVHECLIYLYSVASRFNNWQFTLDGKTEKVTVKGRLRSNNWFPLLDAALEGHGIILGPEHLLSDIIKTGNLVQVLSNYQGQTRQMNLLYPSGLTPTSKVQSFVKFVSMELGY</sequence>
<protein>
    <submittedName>
        <fullName evidence="6">LysR family transcriptional regulator</fullName>
    </submittedName>
</protein>
<dbReference type="InterPro" id="IPR058163">
    <property type="entry name" value="LysR-type_TF_proteobact-type"/>
</dbReference>
<organism evidence="6 7">
    <name type="scientific">Providencia burhodogranariea DSM 19968</name>
    <dbReference type="NCBI Taxonomy" id="1141662"/>
    <lineage>
        <taxon>Bacteria</taxon>
        <taxon>Pseudomonadati</taxon>
        <taxon>Pseudomonadota</taxon>
        <taxon>Gammaproteobacteria</taxon>
        <taxon>Enterobacterales</taxon>
        <taxon>Morganellaceae</taxon>
        <taxon>Providencia</taxon>
    </lineage>
</organism>
<dbReference type="Proteomes" id="UP000009336">
    <property type="component" value="Unassembled WGS sequence"/>
</dbReference>
<evidence type="ECO:0000313" key="6">
    <source>
        <dbReference type="EMBL" id="EKT62009.1"/>
    </source>
</evidence>
<comment type="similarity">
    <text evidence="1">Belongs to the LysR transcriptional regulatory family.</text>
</comment>
<dbReference type="PANTHER" id="PTHR30537">
    <property type="entry name" value="HTH-TYPE TRANSCRIPTIONAL REGULATOR"/>
    <property type="match status" value="1"/>
</dbReference>
<evidence type="ECO:0000256" key="4">
    <source>
        <dbReference type="ARBA" id="ARBA00023163"/>
    </source>
</evidence>
<dbReference type="HOGENOM" id="CLU_039613_16_2_6"/>
<dbReference type="PANTHER" id="PTHR30537:SF5">
    <property type="entry name" value="HTH-TYPE TRANSCRIPTIONAL ACTIVATOR TTDR-RELATED"/>
    <property type="match status" value="1"/>
</dbReference>
<comment type="caution">
    <text evidence="6">The sequence shown here is derived from an EMBL/GenBank/DDBJ whole genome shotgun (WGS) entry which is preliminary data.</text>
</comment>
<feature type="domain" description="HTH lysR-type" evidence="5">
    <location>
        <begin position="1"/>
        <end position="59"/>
    </location>
</feature>
<dbReference type="STRING" id="1141662.OOA_08961"/>
<evidence type="ECO:0000256" key="2">
    <source>
        <dbReference type="ARBA" id="ARBA00023015"/>
    </source>
</evidence>
<evidence type="ECO:0000313" key="7">
    <source>
        <dbReference type="Proteomes" id="UP000009336"/>
    </source>
</evidence>
<accession>K8WN67</accession>
<reference evidence="6 7" key="1">
    <citation type="journal article" date="2012" name="BMC Genomics">
        <title>Comparative genomics of bacteria in the genus Providencia isolated from wild Drosophila melanogaster.</title>
        <authorList>
            <person name="Galac M.R."/>
            <person name="Lazzaro B.P."/>
        </authorList>
    </citation>
    <scope>NUCLEOTIDE SEQUENCE [LARGE SCALE GENOMIC DNA]</scope>
    <source>
        <strain evidence="6 7">DSM 19968</strain>
    </source>
</reference>
<evidence type="ECO:0000256" key="3">
    <source>
        <dbReference type="ARBA" id="ARBA00023125"/>
    </source>
</evidence>
<dbReference type="SUPFAM" id="SSF46785">
    <property type="entry name" value="Winged helix' DNA-binding domain"/>
    <property type="match status" value="1"/>
</dbReference>
<keyword evidence="4" id="KW-0804">Transcription</keyword>
<dbReference type="Pfam" id="PF00126">
    <property type="entry name" value="HTH_1"/>
    <property type="match status" value="1"/>
</dbReference>
<dbReference type="SUPFAM" id="SSF53850">
    <property type="entry name" value="Periplasmic binding protein-like II"/>
    <property type="match status" value="1"/>
</dbReference>
<dbReference type="PATRIC" id="fig|1141662.3.peg.1812"/>
<dbReference type="EMBL" id="AKKL01000022">
    <property type="protein sequence ID" value="EKT62009.1"/>
    <property type="molecule type" value="Genomic_DNA"/>
</dbReference>
<dbReference type="AlphaFoldDB" id="K8WN67"/>
<name>K8WN67_9GAMM</name>
<dbReference type="InterPro" id="IPR000847">
    <property type="entry name" value="LysR_HTH_N"/>
</dbReference>
<dbReference type="InterPro" id="IPR036388">
    <property type="entry name" value="WH-like_DNA-bd_sf"/>
</dbReference>
<dbReference type="GO" id="GO:0043565">
    <property type="term" value="F:sequence-specific DNA binding"/>
    <property type="evidence" value="ECO:0007669"/>
    <property type="project" value="TreeGrafter"/>
</dbReference>
<dbReference type="eggNOG" id="COG0583">
    <property type="taxonomic scope" value="Bacteria"/>
</dbReference>
<dbReference type="PROSITE" id="PS50931">
    <property type="entry name" value="HTH_LYSR"/>
    <property type="match status" value="1"/>
</dbReference>
<dbReference type="Gene3D" id="3.40.190.290">
    <property type="match status" value="1"/>
</dbReference>
<keyword evidence="3" id="KW-0238">DNA-binding</keyword>
<dbReference type="Pfam" id="PF03466">
    <property type="entry name" value="LysR_substrate"/>
    <property type="match status" value="1"/>
</dbReference>